<organism evidence="1">
    <name type="scientific">marine metagenome</name>
    <dbReference type="NCBI Taxonomy" id="408172"/>
    <lineage>
        <taxon>unclassified sequences</taxon>
        <taxon>metagenomes</taxon>
        <taxon>ecological metagenomes</taxon>
    </lineage>
</organism>
<feature type="non-terminal residue" evidence="1">
    <location>
        <position position="1"/>
    </location>
</feature>
<dbReference type="EMBL" id="UINC01072719">
    <property type="protein sequence ID" value="SVC08554.1"/>
    <property type="molecule type" value="Genomic_DNA"/>
</dbReference>
<dbReference type="AlphaFoldDB" id="A0A382J8N7"/>
<name>A0A382J8N7_9ZZZZ</name>
<reference evidence="1" key="1">
    <citation type="submission" date="2018-05" db="EMBL/GenBank/DDBJ databases">
        <authorList>
            <person name="Lanie J.A."/>
            <person name="Ng W.-L."/>
            <person name="Kazmierczak K.M."/>
            <person name="Andrzejewski T.M."/>
            <person name="Davidsen T.M."/>
            <person name="Wayne K.J."/>
            <person name="Tettelin H."/>
            <person name="Glass J.I."/>
            <person name="Rusch D."/>
            <person name="Podicherti R."/>
            <person name="Tsui H.-C.T."/>
            <person name="Winkler M.E."/>
        </authorList>
    </citation>
    <scope>NUCLEOTIDE SEQUENCE</scope>
</reference>
<feature type="non-terminal residue" evidence="1">
    <location>
        <position position="92"/>
    </location>
</feature>
<protein>
    <submittedName>
        <fullName evidence="1">Uncharacterized protein</fullName>
    </submittedName>
</protein>
<sequence length="92" mass="10139">VVITAQEDSIAVDSTFYPKKVVAEGSETVVISATVNPINIAPTAYRYSIYPRNRPTEVFMQKLFFPGEQIQIILPANILNTDSLGNIAKLEP</sequence>
<accession>A0A382J8N7</accession>
<proteinExistence type="predicted"/>
<evidence type="ECO:0000313" key="1">
    <source>
        <dbReference type="EMBL" id="SVC08554.1"/>
    </source>
</evidence>
<gene>
    <name evidence="1" type="ORF">METZ01_LOCUS261408</name>
</gene>